<dbReference type="SMART" id="SM00635">
    <property type="entry name" value="BID_2"/>
    <property type="match status" value="3"/>
</dbReference>
<proteinExistence type="predicted"/>
<protein>
    <recommendedName>
        <fullName evidence="1">BIG2 domain-containing protein</fullName>
    </recommendedName>
</protein>
<sequence>MKVNLQKNKVLLAIASTALFGCGVDKGYDPERDNNSPLTFQTPYAFEATTDVKDELNENRYAKFDLLEGIAEKDSLDPTKIVLKDWVVEGNITKNGEVIGDLNLSGEKDLWYNGTTLILDRFGFDDEMTDAMDADGEVSANITLQYWVDNGYEYPCADMVQWPHRCTDAENAANPNIRTVTLSVKSTGVPTESIELEYAEGNQIGHTVEVGASNRPALTFNPVDAIKVPRTDISWTSSDESVFTIDDNGELTGIAAGTASLTVEYTLAGSDTPVILTEQVTVYDNLTGFTVADITVDMEQMVTPELTQVPATARPLVNSDFIFEVTNDSGEASVVNADGDISVAGIKQGTATLTVKRDPIGDTSFDDATASLVINNPINSFELTTPLYIEASDGTTKSAEFSLNPDKALTQITNSDFAWSLVVDSGALTLDQATGLLSAGAAIDQDQPGKATLTASYDSNGNTLMSDAEVFITSPLREIQLEENVEIFNGFSDSLEITTIPSIVVPQAASDYDWSITPGTGYATVDDDGVVTAVQLGTFTLTATSKNYAGISDSVEVSVVRPPQVKNVDRIILQDRNGNEFNQENGMYVVNVPRCSFIDVTPVAIPLTGTQLEDQNGLPIGSQLNFNSSIPARAIPEGETDAPAAFGSAIKLNSDDPNAQPHRVLVNESVERDTTADDSFNVEISLDNSKPDDASEDLKVTAKINIVENLLCQDAFYDGELSRNSFETPIQNQGPTRWTKFPGSYLPGVVLNDNGTSDSPLGNGLGFAANVHYEGNGYLYTKAGGTASAELVSMFADANQKWNVSYWIKVVEASVDPITVSFRVGAKTGGTPPWAQFFVDDQSVSVNNNQWQKIEYQVQGDFIDGFNFINRAEFQVKGSDGDNIRVYVDDFVISPAN</sequence>
<accession>A0A0J8GWF0</accession>
<dbReference type="RefSeq" id="WP_048688058.1">
    <property type="nucleotide sequence ID" value="NZ_KQ130482.1"/>
</dbReference>
<dbReference type="AlphaFoldDB" id="A0A0J8GWF0"/>
<evidence type="ECO:0000313" key="2">
    <source>
        <dbReference type="EMBL" id="KMT67082.1"/>
    </source>
</evidence>
<dbReference type="SUPFAM" id="SSF49373">
    <property type="entry name" value="Invasin/intimin cell-adhesion fragments"/>
    <property type="match status" value="2"/>
</dbReference>
<dbReference type="Gene3D" id="2.60.40.1080">
    <property type="match status" value="2"/>
</dbReference>
<dbReference type="STRING" id="1513271.XM47_00380"/>
<evidence type="ECO:0000259" key="1">
    <source>
        <dbReference type="SMART" id="SM00635"/>
    </source>
</evidence>
<comment type="caution">
    <text evidence="2">The sequence shown here is derived from an EMBL/GenBank/DDBJ whole genome shotgun (WGS) entry which is preliminary data.</text>
</comment>
<feature type="domain" description="BIG2" evidence="1">
    <location>
        <begin position="487"/>
        <end position="555"/>
    </location>
</feature>
<organism evidence="2 3">
    <name type="scientific">Catenovulum maritimum</name>
    <dbReference type="NCBI Taxonomy" id="1513271"/>
    <lineage>
        <taxon>Bacteria</taxon>
        <taxon>Pseudomonadati</taxon>
        <taxon>Pseudomonadota</taxon>
        <taxon>Gammaproteobacteria</taxon>
        <taxon>Alteromonadales</taxon>
        <taxon>Alteromonadaceae</taxon>
        <taxon>Catenovulum</taxon>
    </lineage>
</organism>
<dbReference type="Proteomes" id="UP000037600">
    <property type="component" value="Unassembled WGS sequence"/>
</dbReference>
<evidence type="ECO:0000313" key="3">
    <source>
        <dbReference type="Proteomes" id="UP000037600"/>
    </source>
</evidence>
<feature type="domain" description="BIG2" evidence="1">
    <location>
        <begin position="285"/>
        <end position="370"/>
    </location>
</feature>
<gene>
    <name evidence="2" type="ORF">XM47_00380</name>
</gene>
<dbReference type="InterPro" id="IPR003343">
    <property type="entry name" value="Big_2"/>
</dbReference>
<keyword evidence="3" id="KW-1185">Reference proteome</keyword>
<dbReference type="OrthoDB" id="6381393at2"/>
<feature type="domain" description="BIG2" evidence="1">
    <location>
        <begin position="198"/>
        <end position="275"/>
    </location>
</feature>
<dbReference type="InterPro" id="IPR008964">
    <property type="entry name" value="Invasin/intimin_cell_adhesion"/>
</dbReference>
<name>A0A0J8GWF0_9ALTE</name>
<dbReference type="EMBL" id="LAZL01000001">
    <property type="protein sequence ID" value="KMT67082.1"/>
    <property type="molecule type" value="Genomic_DNA"/>
</dbReference>
<dbReference type="Gene3D" id="2.60.120.260">
    <property type="entry name" value="Galactose-binding domain-like"/>
    <property type="match status" value="1"/>
</dbReference>
<dbReference type="PROSITE" id="PS51257">
    <property type="entry name" value="PROKAR_LIPOPROTEIN"/>
    <property type="match status" value="1"/>
</dbReference>
<reference evidence="2 3" key="1">
    <citation type="submission" date="2015-04" db="EMBL/GenBank/DDBJ databases">
        <title>Draft Genome Sequence of the Novel Agar-Digesting Marine Bacterium Q1.</title>
        <authorList>
            <person name="Li Y."/>
            <person name="Li D."/>
            <person name="Chen G."/>
            <person name="Du Z."/>
        </authorList>
    </citation>
    <scope>NUCLEOTIDE SEQUENCE [LARGE SCALE GENOMIC DNA]</scope>
    <source>
        <strain evidence="2 3">Q1</strain>
    </source>
</reference>